<feature type="domain" description="ABC transmembrane type-1" evidence="8">
    <location>
        <begin position="89"/>
        <end position="304"/>
    </location>
</feature>
<evidence type="ECO:0000256" key="5">
    <source>
        <dbReference type="ARBA" id="ARBA00022989"/>
    </source>
</evidence>
<evidence type="ECO:0000256" key="4">
    <source>
        <dbReference type="ARBA" id="ARBA00022692"/>
    </source>
</evidence>
<comment type="subcellular location">
    <subcellularLocation>
        <location evidence="1 7">Cell membrane</location>
        <topology evidence="1 7">Multi-pass membrane protein</topology>
    </subcellularLocation>
</comment>
<keyword evidence="5 7" id="KW-1133">Transmembrane helix</keyword>
<feature type="transmembrane region" description="Helical" evidence="7">
    <location>
        <begin position="238"/>
        <end position="258"/>
    </location>
</feature>
<dbReference type="InterPro" id="IPR035906">
    <property type="entry name" value="MetI-like_sf"/>
</dbReference>
<dbReference type="Gene3D" id="1.10.3720.10">
    <property type="entry name" value="MetI-like"/>
    <property type="match status" value="1"/>
</dbReference>
<feature type="transmembrane region" description="Helical" evidence="7">
    <location>
        <begin position="177"/>
        <end position="197"/>
    </location>
</feature>
<keyword evidence="3" id="KW-1003">Cell membrane</keyword>
<keyword evidence="4 7" id="KW-0812">Transmembrane</keyword>
<dbReference type="PROSITE" id="PS50928">
    <property type="entry name" value="ABC_TM1"/>
    <property type="match status" value="1"/>
</dbReference>
<dbReference type="PANTHER" id="PTHR30193">
    <property type="entry name" value="ABC TRANSPORTER PERMEASE PROTEIN"/>
    <property type="match status" value="1"/>
</dbReference>
<gene>
    <name evidence="9" type="ORF">CUN49_15015</name>
</gene>
<evidence type="ECO:0000313" key="10">
    <source>
        <dbReference type="Proteomes" id="UP000229681"/>
    </source>
</evidence>
<dbReference type="EMBL" id="PGTM01000339">
    <property type="protein sequence ID" value="PJF34567.1"/>
    <property type="molecule type" value="Genomic_DNA"/>
</dbReference>
<evidence type="ECO:0000256" key="7">
    <source>
        <dbReference type="RuleBase" id="RU363032"/>
    </source>
</evidence>
<evidence type="ECO:0000256" key="1">
    <source>
        <dbReference type="ARBA" id="ARBA00004651"/>
    </source>
</evidence>
<comment type="similarity">
    <text evidence="7">Belongs to the binding-protein-dependent transport system permease family.</text>
</comment>
<dbReference type="SUPFAM" id="SSF161098">
    <property type="entry name" value="MetI-like"/>
    <property type="match status" value="1"/>
</dbReference>
<keyword evidence="6 7" id="KW-0472">Membrane</keyword>
<evidence type="ECO:0000256" key="6">
    <source>
        <dbReference type="ARBA" id="ARBA00023136"/>
    </source>
</evidence>
<feature type="transmembrane region" description="Helical" evidence="7">
    <location>
        <begin position="93"/>
        <end position="115"/>
    </location>
</feature>
<protein>
    <submittedName>
        <fullName evidence="9">Sugar ABC transporter permease</fullName>
    </submittedName>
</protein>
<accession>A0A2M8PAJ8</accession>
<feature type="transmembrane region" description="Helical" evidence="7">
    <location>
        <begin position="28"/>
        <end position="51"/>
    </location>
</feature>
<keyword evidence="2 7" id="KW-0813">Transport</keyword>
<reference evidence="9 10" key="1">
    <citation type="submission" date="2017-11" db="EMBL/GenBank/DDBJ databases">
        <title>Evolution of Phototrophy in the Chloroflexi Phylum Driven by Horizontal Gene Transfer.</title>
        <authorList>
            <person name="Ward L.M."/>
            <person name="Hemp J."/>
            <person name="Shih P.M."/>
            <person name="Mcglynn S.E."/>
            <person name="Fischer W."/>
        </authorList>
    </citation>
    <scope>NUCLEOTIDE SEQUENCE [LARGE SCALE GENOMIC DNA]</scope>
    <source>
        <strain evidence="9">JP3_13</strain>
    </source>
</reference>
<comment type="caution">
    <text evidence="9">The sequence shown here is derived from an EMBL/GenBank/DDBJ whole genome shotgun (WGS) entry which is preliminary data.</text>
</comment>
<dbReference type="GO" id="GO:0005886">
    <property type="term" value="C:plasma membrane"/>
    <property type="evidence" value="ECO:0007669"/>
    <property type="project" value="UniProtKB-SubCell"/>
</dbReference>
<name>A0A2M8PAJ8_9CHLR</name>
<dbReference type="PANTHER" id="PTHR30193:SF41">
    <property type="entry name" value="DIACETYLCHITOBIOSE UPTAKE SYSTEM PERMEASE PROTEIN NGCF"/>
    <property type="match status" value="1"/>
</dbReference>
<dbReference type="Pfam" id="PF00528">
    <property type="entry name" value="BPD_transp_1"/>
    <property type="match status" value="1"/>
</dbReference>
<evidence type="ECO:0000259" key="8">
    <source>
        <dbReference type="PROSITE" id="PS50928"/>
    </source>
</evidence>
<dbReference type="InterPro" id="IPR051393">
    <property type="entry name" value="ABC_transporter_permease"/>
</dbReference>
<organism evidence="9 10">
    <name type="scientific">Candidatus Thermofonsia Clade 1 bacterium</name>
    <dbReference type="NCBI Taxonomy" id="2364210"/>
    <lineage>
        <taxon>Bacteria</taxon>
        <taxon>Bacillati</taxon>
        <taxon>Chloroflexota</taxon>
        <taxon>Candidatus Thermofontia</taxon>
        <taxon>Candidatus Thermofonsia Clade 1</taxon>
    </lineage>
</organism>
<evidence type="ECO:0000256" key="2">
    <source>
        <dbReference type="ARBA" id="ARBA00022448"/>
    </source>
</evidence>
<sequence length="317" mass="35905">MSTVRFRVLPQKAASFSAQPLNRTLSKWLTIGLLVAPGMIVFLTFLLIPIAQSSYYSLFKWNGFGPPTNFRGLDNYVDLLSDGVFLRSIGNSLILMTSSLLLQLPLALGLALLVGRGQLVGRHIFRAILFIPYVFSEVITALIWLYVLHPNMGLMNRVFEALIPNFKYIPWLADRNIALYAIFLVLTWKYFGFYMILYMAGLQAVPKELEEAGRIDGCNEFQVLRFVTIPLLGRTIRLTIFLSVLGSFQQFVIIWILTQGGPVNATSTIATYLYKYGIQRFALGYGSAVAVVLFCITLFFSLGYQRLVMRQDYVLRE</sequence>
<proteinExistence type="inferred from homology"/>
<feature type="transmembrane region" description="Helical" evidence="7">
    <location>
        <begin position="127"/>
        <end position="147"/>
    </location>
</feature>
<dbReference type="InterPro" id="IPR000515">
    <property type="entry name" value="MetI-like"/>
</dbReference>
<dbReference type="AlphaFoldDB" id="A0A2M8PAJ8"/>
<evidence type="ECO:0000313" key="9">
    <source>
        <dbReference type="EMBL" id="PJF34567.1"/>
    </source>
</evidence>
<dbReference type="CDD" id="cd06261">
    <property type="entry name" value="TM_PBP2"/>
    <property type="match status" value="1"/>
</dbReference>
<dbReference type="Proteomes" id="UP000229681">
    <property type="component" value="Unassembled WGS sequence"/>
</dbReference>
<dbReference type="GO" id="GO:0055085">
    <property type="term" value="P:transmembrane transport"/>
    <property type="evidence" value="ECO:0007669"/>
    <property type="project" value="InterPro"/>
</dbReference>
<feature type="transmembrane region" description="Helical" evidence="7">
    <location>
        <begin position="278"/>
        <end position="300"/>
    </location>
</feature>
<evidence type="ECO:0000256" key="3">
    <source>
        <dbReference type="ARBA" id="ARBA00022475"/>
    </source>
</evidence>